<sequence length="293" mass="30724">MSPQKTAFVLAGGGSLGAVQVGMLKALSRAQITPDLVVGASVGAINAAYYAAAPDESGVARLESIWLELHRADVFPLSATNTLMCLLGKRDFLTLPGKLQGLIEMRLPYRNLEDAALPCHVVATDALDGTEVILSSGAASQALLASVAIPAVFPVVVIDGRPLMDGGIASNTPISAAVALGASRVVILPTGTPCALQAPPHGALAIALHAVNLLAMRQLLADVDRFAGRCELIVLPPLCPLAINTFDFSHSAELIHRAEKATQRWLADGLQGLHGKDPRWLLAPHRHHTTAHE</sequence>
<evidence type="ECO:0000313" key="3">
    <source>
        <dbReference type="EMBL" id="MBV2135031.1"/>
    </source>
</evidence>
<reference evidence="3 4" key="1">
    <citation type="submission" date="2021-06" db="EMBL/GenBank/DDBJ databases">
        <title>Differences between aerobic and microaerobic xylene degrading microbial communities.</title>
        <authorList>
            <person name="Banerjee S."/>
            <person name="Tancsics A."/>
        </authorList>
    </citation>
    <scope>NUCLEOTIDE SEQUENCE [LARGE SCALE GENOMIC DNA]</scope>
    <source>
        <strain evidence="3 4">MAP12</strain>
    </source>
</reference>
<keyword evidence="1" id="KW-0443">Lipid metabolism</keyword>
<evidence type="ECO:0000259" key="2">
    <source>
        <dbReference type="PROSITE" id="PS51635"/>
    </source>
</evidence>
<evidence type="ECO:0000313" key="4">
    <source>
        <dbReference type="Proteomes" id="UP000813068"/>
    </source>
</evidence>
<dbReference type="InterPro" id="IPR050301">
    <property type="entry name" value="NTE"/>
</dbReference>
<keyword evidence="1" id="KW-0378">Hydrolase</keyword>
<keyword evidence="1" id="KW-0442">Lipid degradation</keyword>
<dbReference type="PROSITE" id="PS51635">
    <property type="entry name" value="PNPLA"/>
    <property type="match status" value="1"/>
</dbReference>
<evidence type="ECO:0000256" key="1">
    <source>
        <dbReference type="PROSITE-ProRule" id="PRU01161"/>
    </source>
</evidence>
<comment type="caution">
    <text evidence="3">The sequence shown here is derived from an EMBL/GenBank/DDBJ whole genome shotgun (WGS) entry which is preliminary data.</text>
</comment>
<dbReference type="Pfam" id="PF01734">
    <property type="entry name" value="Patatin"/>
    <property type="match status" value="1"/>
</dbReference>
<accession>A0ABS6N1X1</accession>
<name>A0ABS6N1X1_9GAMM</name>
<dbReference type="PANTHER" id="PTHR14226:SF57">
    <property type="entry name" value="BLR7027 PROTEIN"/>
    <property type="match status" value="1"/>
</dbReference>
<feature type="active site" description="Proton acceptor" evidence="1">
    <location>
        <position position="165"/>
    </location>
</feature>
<dbReference type="InterPro" id="IPR002641">
    <property type="entry name" value="PNPLA_dom"/>
</dbReference>
<proteinExistence type="predicted"/>
<feature type="short sequence motif" description="DGA/G" evidence="1">
    <location>
        <begin position="165"/>
        <end position="167"/>
    </location>
</feature>
<keyword evidence="4" id="KW-1185">Reference proteome</keyword>
<feature type="short sequence motif" description="GXSXG" evidence="1">
    <location>
        <begin position="39"/>
        <end position="43"/>
    </location>
</feature>
<feature type="short sequence motif" description="GXGXXG" evidence="1">
    <location>
        <begin position="12"/>
        <end position="17"/>
    </location>
</feature>
<dbReference type="PANTHER" id="PTHR14226">
    <property type="entry name" value="NEUROPATHY TARGET ESTERASE/SWISS CHEESE D.MELANOGASTER"/>
    <property type="match status" value="1"/>
</dbReference>
<gene>
    <name evidence="3" type="ORF">KRX52_19855</name>
</gene>
<organism evidence="3 4">
    <name type="scientific">Geopseudomonas aromaticivorans</name>
    <dbReference type="NCBI Taxonomy" id="2849492"/>
    <lineage>
        <taxon>Bacteria</taxon>
        <taxon>Pseudomonadati</taxon>
        <taxon>Pseudomonadota</taxon>
        <taxon>Gammaproteobacteria</taxon>
        <taxon>Pseudomonadales</taxon>
        <taxon>Pseudomonadaceae</taxon>
        <taxon>Geopseudomonas</taxon>
    </lineage>
</organism>
<dbReference type="RefSeq" id="WP_217683460.1">
    <property type="nucleotide sequence ID" value="NZ_JAHRGL010000080.1"/>
</dbReference>
<feature type="active site" description="Nucleophile" evidence="1">
    <location>
        <position position="41"/>
    </location>
</feature>
<protein>
    <submittedName>
        <fullName evidence="3">Patatin-like phospholipase family protein</fullName>
    </submittedName>
</protein>
<dbReference type="EMBL" id="JAHRGL010000080">
    <property type="protein sequence ID" value="MBV2135031.1"/>
    <property type="molecule type" value="Genomic_DNA"/>
</dbReference>
<dbReference type="Proteomes" id="UP000813068">
    <property type="component" value="Unassembled WGS sequence"/>
</dbReference>
<feature type="domain" description="PNPLA" evidence="2">
    <location>
        <begin position="8"/>
        <end position="178"/>
    </location>
</feature>